<dbReference type="SUPFAM" id="SSF50985">
    <property type="entry name" value="RCC1/BLIP-II"/>
    <property type="match status" value="2"/>
</dbReference>
<organism evidence="3 4">
    <name type="scientific">Microbacterium album</name>
    <dbReference type="NCBI Taxonomy" id="2053191"/>
    <lineage>
        <taxon>Bacteria</taxon>
        <taxon>Bacillati</taxon>
        <taxon>Actinomycetota</taxon>
        <taxon>Actinomycetes</taxon>
        <taxon>Micrococcales</taxon>
        <taxon>Microbacteriaceae</taxon>
        <taxon>Microbacterium</taxon>
    </lineage>
</organism>
<dbReference type="Gene3D" id="2.130.10.30">
    <property type="entry name" value="Regulator of chromosome condensation 1/beta-lactamase-inhibitor protein II"/>
    <property type="match status" value="2"/>
</dbReference>
<reference evidence="3" key="2">
    <citation type="submission" date="2020-09" db="EMBL/GenBank/DDBJ databases">
        <authorList>
            <person name="Sun Q."/>
            <person name="Zhou Y."/>
        </authorList>
    </citation>
    <scope>NUCLEOTIDE SEQUENCE</scope>
    <source>
        <strain evidence="3">CGMCC 1.15794</strain>
    </source>
</reference>
<dbReference type="PANTHER" id="PTHR22870">
    <property type="entry name" value="REGULATOR OF CHROMOSOME CONDENSATION"/>
    <property type="match status" value="1"/>
</dbReference>
<comment type="caution">
    <text evidence="3">The sequence shown here is derived from an EMBL/GenBank/DDBJ whole genome shotgun (WGS) entry which is preliminary data.</text>
</comment>
<dbReference type="PANTHER" id="PTHR22870:SF408">
    <property type="entry name" value="OS09G0560450 PROTEIN"/>
    <property type="match status" value="1"/>
</dbReference>
<evidence type="ECO:0000313" key="3">
    <source>
        <dbReference type="EMBL" id="GGH38750.1"/>
    </source>
</evidence>
<dbReference type="PROSITE" id="PS50012">
    <property type="entry name" value="RCC1_3"/>
    <property type="match status" value="6"/>
</dbReference>
<dbReference type="InterPro" id="IPR051210">
    <property type="entry name" value="Ub_ligase/GEF_domain"/>
</dbReference>
<accession>A0A917IDK5</accession>
<sequence>MNRGSVPARAVLAGVAVLALAPGTVSVGASFTAQATVPGVASVVTASVSGLQGGQASRTSAGVASVTWDEPALRADEAEYVVERTVGSVTSVIDPVVTAADGAVGFVDDLTVPAVDAASLVGIDAGFYHTCGVTEAGAVACWGSGIYGALGNGSAQQRPTPTLVDVSALPGTPRFRSVSAGDEHTCALTEAGEIYCWGMETYGRLGVAGAANRWFRPVSPVEADLSPGDRFVSVSGGSWHTCALTQAGRVFCWGNGGGVGSLGDGRSDIAVVPVEVSRTHVPSGAKFVAIDSGSTHTCAVIETGRAYCWGMGGDGQLGHGARVNAHVPTAVNMAAFPGERLVSVAAGYASTCALAASGAVYCWGFNRSGQLADGTTASSLVPVRALRGSIPQGREILSISAFHEHVCVLVDDGSAHCWGSDEFGQLGRGGSGYASQPVAVARAALPPDARLTQLSAGVEHTCALSADHGAFCWGLGAYGRLGDGSTASHRVPARVDHSGLPQLDPCDPGWVAVAGHRCAPGADIAVGYRIDHSLRGWTPPQPLLVSAPVADIP</sequence>
<protein>
    <recommendedName>
        <fullName evidence="5">Alpha-tubulin suppressor-like RCC1 family protein</fullName>
    </recommendedName>
</protein>
<gene>
    <name evidence="3" type="ORF">GCM10010921_09520</name>
</gene>
<dbReference type="EMBL" id="BMJY01000003">
    <property type="protein sequence ID" value="GGH38750.1"/>
    <property type="molecule type" value="Genomic_DNA"/>
</dbReference>
<feature type="signal peptide" evidence="2">
    <location>
        <begin position="1"/>
        <end position="35"/>
    </location>
</feature>
<name>A0A917IDK5_9MICO</name>
<dbReference type="Pfam" id="PF00415">
    <property type="entry name" value="RCC1"/>
    <property type="match status" value="4"/>
</dbReference>
<evidence type="ECO:0000256" key="2">
    <source>
        <dbReference type="SAM" id="SignalP"/>
    </source>
</evidence>
<keyword evidence="2" id="KW-0732">Signal</keyword>
<evidence type="ECO:0000256" key="1">
    <source>
        <dbReference type="ARBA" id="ARBA00022737"/>
    </source>
</evidence>
<proteinExistence type="predicted"/>
<evidence type="ECO:0000313" key="4">
    <source>
        <dbReference type="Proteomes" id="UP000657592"/>
    </source>
</evidence>
<keyword evidence="1" id="KW-0677">Repeat</keyword>
<feature type="chain" id="PRO_5039423450" description="Alpha-tubulin suppressor-like RCC1 family protein" evidence="2">
    <location>
        <begin position="36"/>
        <end position="553"/>
    </location>
</feature>
<dbReference type="Proteomes" id="UP000657592">
    <property type="component" value="Unassembled WGS sequence"/>
</dbReference>
<dbReference type="Pfam" id="PF13540">
    <property type="entry name" value="RCC1_2"/>
    <property type="match status" value="3"/>
</dbReference>
<dbReference type="PRINTS" id="PR00633">
    <property type="entry name" value="RCCNDNSATION"/>
</dbReference>
<dbReference type="InterPro" id="IPR009091">
    <property type="entry name" value="RCC1/BLIP-II"/>
</dbReference>
<dbReference type="InterPro" id="IPR000408">
    <property type="entry name" value="Reg_chr_condens"/>
</dbReference>
<reference evidence="3" key="1">
    <citation type="journal article" date="2014" name="Int. J. Syst. Evol. Microbiol.">
        <title>Complete genome sequence of Corynebacterium casei LMG S-19264T (=DSM 44701T), isolated from a smear-ripened cheese.</title>
        <authorList>
            <consortium name="US DOE Joint Genome Institute (JGI-PGF)"/>
            <person name="Walter F."/>
            <person name="Albersmeier A."/>
            <person name="Kalinowski J."/>
            <person name="Ruckert C."/>
        </authorList>
    </citation>
    <scope>NUCLEOTIDE SEQUENCE</scope>
    <source>
        <strain evidence="3">CGMCC 1.15794</strain>
    </source>
</reference>
<evidence type="ECO:0008006" key="5">
    <source>
        <dbReference type="Google" id="ProtNLM"/>
    </source>
</evidence>
<keyword evidence="4" id="KW-1185">Reference proteome</keyword>
<dbReference type="AlphaFoldDB" id="A0A917IDK5"/>